<dbReference type="GO" id="GO:0003676">
    <property type="term" value="F:nucleic acid binding"/>
    <property type="evidence" value="ECO:0007669"/>
    <property type="project" value="InterPro"/>
</dbReference>
<dbReference type="RefSeq" id="WP_228857252.1">
    <property type="nucleotide sequence ID" value="NZ_AP024086.1"/>
</dbReference>
<dbReference type="AlphaFoldDB" id="A0A8D5JM52"/>
<dbReference type="InterPro" id="IPR003156">
    <property type="entry name" value="DHHA1_dom"/>
</dbReference>
<dbReference type="KEGG" id="dbk:DGMP_19150"/>
<evidence type="ECO:0000259" key="2">
    <source>
        <dbReference type="Pfam" id="PF02272"/>
    </source>
</evidence>
<reference evidence="3" key="1">
    <citation type="submission" date="2020-09" db="EMBL/GenBank/DDBJ databases">
        <title>Desulfogranum mesoprofundum gen. nov., sp. nov., a novel mesophilic, sulfate-reducing chemolithoautotroph isolated from a deep-sea hydrothermal vent chimney in the Suiyo Seamount.</title>
        <authorList>
            <person name="Hashimoto Y."/>
            <person name="Nakagawa S."/>
        </authorList>
    </citation>
    <scope>NUCLEOTIDE SEQUENCE</scope>
    <source>
        <strain evidence="3">KT2</strain>
    </source>
</reference>
<dbReference type="PANTHER" id="PTHR47618:SF1">
    <property type="entry name" value="BIFUNCTIONAL OLIGORIBONUCLEASE AND PAP PHOSPHATASE NRNA"/>
    <property type="match status" value="1"/>
</dbReference>
<accession>A0A8D5JM52</accession>
<proteinExistence type="predicted"/>
<dbReference type="InterPro" id="IPR001667">
    <property type="entry name" value="DDH_dom"/>
</dbReference>
<evidence type="ECO:0000313" key="4">
    <source>
        <dbReference type="Proteomes" id="UP000826725"/>
    </source>
</evidence>
<evidence type="ECO:0000313" key="3">
    <source>
        <dbReference type="EMBL" id="BCL61222.1"/>
    </source>
</evidence>
<keyword evidence="4" id="KW-1185">Reference proteome</keyword>
<feature type="domain" description="DHHA1" evidence="2">
    <location>
        <begin position="242"/>
        <end position="318"/>
    </location>
</feature>
<sequence length="337" mass="37249">MKEKFVTVPDAVVQALEGAGNIVLFTHIHPDGDALGSLFGLADLLLASGKKVFCYLEEPVSHLYDFLPGCELANCSLDDLESFVDEASTDLVALALDCGDADRLGVHREKFLNISPFAVIDHHLSHRDFGTVRWVESSRSSTGEMVYELAMALGLEITYRAAYNLYVAICTDTGSFRYDCTGSRTLHIAAELVEKGVRPEEVGGHLFDNYSKERLKLMEFVLATMNLYESDQVAFIHVTRQMLRESGATMEDVEGFIDYPRSLRTVKIAVFLKEGKNGQVSVSMRAKGECDVAAIARGFDGGGHRNAAGFRLSNTSIETVRLQVQEKVSRVLHDQKK</sequence>
<evidence type="ECO:0000259" key="1">
    <source>
        <dbReference type="Pfam" id="PF01368"/>
    </source>
</evidence>
<dbReference type="Pfam" id="PF01368">
    <property type="entry name" value="DHH"/>
    <property type="match status" value="1"/>
</dbReference>
<gene>
    <name evidence="3" type="ORF">DGMP_19150</name>
</gene>
<dbReference type="Pfam" id="PF02272">
    <property type="entry name" value="DHHA1"/>
    <property type="match status" value="1"/>
</dbReference>
<dbReference type="Proteomes" id="UP000826725">
    <property type="component" value="Chromosome"/>
</dbReference>
<dbReference type="InterPro" id="IPR051319">
    <property type="entry name" value="Oligoribo/pAp-PDE_c-di-AMP_PDE"/>
</dbReference>
<name>A0A8D5JM52_9BACT</name>
<dbReference type="EMBL" id="AP024086">
    <property type="protein sequence ID" value="BCL61222.1"/>
    <property type="molecule type" value="Genomic_DNA"/>
</dbReference>
<protein>
    <submittedName>
        <fullName evidence="3">Phosphoesterase</fullName>
    </submittedName>
</protein>
<feature type="domain" description="DDH" evidence="1">
    <location>
        <begin position="21"/>
        <end position="166"/>
    </location>
</feature>
<dbReference type="PANTHER" id="PTHR47618">
    <property type="entry name" value="BIFUNCTIONAL OLIGORIBONUCLEASE AND PAP PHOSPHATASE NRNA"/>
    <property type="match status" value="1"/>
</dbReference>
<organism evidence="3 4">
    <name type="scientific">Desulfomarina profundi</name>
    <dbReference type="NCBI Taxonomy" id="2772557"/>
    <lineage>
        <taxon>Bacteria</taxon>
        <taxon>Pseudomonadati</taxon>
        <taxon>Thermodesulfobacteriota</taxon>
        <taxon>Desulfobulbia</taxon>
        <taxon>Desulfobulbales</taxon>
        <taxon>Desulfobulbaceae</taxon>
        <taxon>Desulfomarina</taxon>
    </lineage>
</organism>